<keyword evidence="2 6" id="KW-0689">Ribosomal protein</keyword>
<dbReference type="GO" id="GO:0003735">
    <property type="term" value="F:structural constituent of ribosome"/>
    <property type="evidence" value="ECO:0007669"/>
    <property type="project" value="InterPro"/>
</dbReference>
<comment type="similarity">
    <text evidence="1">Belongs to the universal ribosomal protein uL4 family.</text>
</comment>
<evidence type="ECO:0000256" key="2">
    <source>
        <dbReference type="ARBA" id="ARBA00022980"/>
    </source>
</evidence>
<gene>
    <name evidence="6" type="ORF">yc1106_05375</name>
</gene>
<dbReference type="InterPro" id="IPR002136">
    <property type="entry name" value="Ribosomal_uL4"/>
</dbReference>
<dbReference type="VEuPathDB" id="FungiDB:yc1106_05375"/>
<sequence length="531" mass="60214">MAIEQTVDTAESAVLALRSNATLSSIRQPSADYVPVKPFEEQTVLATIHQFPSLEPLRFEQYPANHLYLPTRRDILHRAVVYEGDMTRLGTASTKTRYEVRGSARKIRPQKGTGRARLGDKKSPMLRGGGVAFGPKPRDFSSELPKKVYDLAWRTALSYRFRKGELIIVDNAMEIESPSTRLLSDIFKHHEKLRGKGRSLMVTLEERPLLEQALVEMDRGEQTLTWEEVDVKNLLELSRVIIERDALHNILLSHEEDLTHKALQPWHKSLIRSSPPTDLESIVGWEEFRALSLAQPEDKEALRAEAYEDTATRRYAEAESLPQGPKRTELTISAYNLLAEAKEVQFAEKTGMSFDDYLEHGEADRFPRIQALNYQINIKDDNVNTASETSRQKAEELMIETRELEVEKFEIQYEAALLAAQVHEHRVEALKLSGEPEKAEELLEAASVERTFVDDVEMALLQARLEVAKQKLLVANLKGDFAGKQKAQEEVRACDEALELKRAELEAENAEDVEGLSSEVDVETSKEEKKI</sequence>
<evidence type="ECO:0000256" key="5">
    <source>
        <dbReference type="SAM" id="MobiDB-lite"/>
    </source>
</evidence>
<dbReference type="SUPFAM" id="SSF52166">
    <property type="entry name" value="Ribosomal protein L4"/>
    <property type="match status" value="1"/>
</dbReference>
<organism evidence="6 7">
    <name type="scientific">Curvularia clavata</name>
    <dbReference type="NCBI Taxonomy" id="95742"/>
    <lineage>
        <taxon>Eukaryota</taxon>
        <taxon>Fungi</taxon>
        <taxon>Dikarya</taxon>
        <taxon>Ascomycota</taxon>
        <taxon>Pezizomycotina</taxon>
        <taxon>Dothideomycetes</taxon>
        <taxon>Pleosporomycetidae</taxon>
        <taxon>Pleosporales</taxon>
        <taxon>Pleosporineae</taxon>
        <taxon>Pleosporaceae</taxon>
        <taxon>Curvularia</taxon>
    </lineage>
</organism>
<evidence type="ECO:0000313" key="6">
    <source>
        <dbReference type="EMBL" id="USP78101.1"/>
    </source>
</evidence>
<evidence type="ECO:0000313" key="7">
    <source>
        <dbReference type="Proteomes" id="UP001056012"/>
    </source>
</evidence>
<dbReference type="AlphaFoldDB" id="A0A9Q8Z7Z7"/>
<dbReference type="GO" id="GO:1990904">
    <property type="term" value="C:ribonucleoprotein complex"/>
    <property type="evidence" value="ECO:0007669"/>
    <property type="project" value="UniProtKB-KW"/>
</dbReference>
<dbReference type="EMBL" id="CP089277">
    <property type="protein sequence ID" value="USP78101.1"/>
    <property type="molecule type" value="Genomic_DNA"/>
</dbReference>
<dbReference type="PANTHER" id="PTHR10746">
    <property type="entry name" value="50S RIBOSOMAL PROTEIN L4"/>
    <property type="match status" value="1"/>
</dbReference>
<protein>
    <recommendedName>
        <fullName evidence="4">Large ribosomal subunit protein uL4m</fullName>
    </recommendedName>
</protein>
<keyword evidence="7" id="KW-1185">Reference proteome</keyword>
<dbReference type="GO" id="GO:0006412">
    <property type="term" value="P:translation"/>
    <property type="evidence" value="ECO:0007669"/>
    <property type="project" value="InterPro"/>
</dbReference>
<evidence type="ECO:0000256" key="1">
    <source>
        <dbReference type="ARBA" id="ARBA00010528"/>
    </source>
</evidence>
<dbReference type="Proteomes" id="UP001056012">
    <property type="component" value="Chromosome 4"/>
</dbReference>
<evidence type="ECO:0000256" key="3">
    <source>
        <dbReference type="ARBA" id="ARBA00023274"/>
    </source>
</evidence>
<name>A0A9Q8Z7Z7_CURCL</name>
<keyword evidence="3" id="KW-0687">Ribonucleoprotein</keyword>
<evidence type="ECO:0000256" key="4">
    <source>
        <dbReference type="ARBA" id="ARBA00040565"/>
    </source>
</evidence>
<reference evidence="6" key="1">
    <citation type="submission" date="2021-12" db="EMBL/GenBank/DDBJ databases">
        <title>Curvularia clavata genome.</title>
        <authorList>
            <person name="Cao Y."/>
        </authorList>
    </citation>
    <scope>NUCLEOTIDE SEQUENCE</scope>
    <source>
        <strain evidence="6">Yc1106</strain>
    </source>
</reference>
<dbReference type="FunFam" id="3.40.1370.10:FF:000016">
    <property type="entry name" value="60S ribosomal protein L4, mitochondrial"/>
    <property type="match status" value="1"/>
</dbReference>
<feature type="region of interest" description="Disordered" evidence="5">
    <location>
        <begin position="108"/>
        <end position="132"/>
    </location>
</feature>
<dbReference type="InterPro" id="IPR023574">
    <property type="entry name" value="Ribosomal_uL4_dom_sf"/>
</dbReference>
<dbReference type="NCBIfam" id="TIGR03953">
    <property type="entry name" value="rplD_bact"/>
    <property type="match status" value="1"/>
</dbReference>
<feature type="region of interest" description="Disordered" evidence="5">
    <location>
        <begin position="507"/>
        <end position="531"/>
    </location>
</feature>
<dbReference type="InterPro" id="IPR013005">
    <property type="entry name" value="Ribosomal_uL4-like"/>
</dbReference>
<dbReference type="OrthoDB" id="275876at2759"/>
<accession>A0A9Q8Z7Z7</accession>
<dbReference type="Gene3D" id="3.40.1370.10">
    <property type="match status" value="1"/>
</dbReference>
<dbReference type="Pfam" id="PF00573">
    <property type="entry name" value="Ribosomal_L4"/>
    <property type="match status" value="1"/>
</dbReference>
<proteinExistence type="inferred from homology"/>
<dbReference type="PANTHER" id="PTHR10746:SF6">
    <property type="entry name" value="LARGE RIBOSOMAL SUBUNIT PROTEIN UL4M"/>
    <property type="match status" value="1"/>
</dbReference>
<dbReference type="GO" id="GO:0005840">
    <property type="term" value="C:ribosome"/>
    <property type="evidence" value="ECO:0007669"/>
    <property type="project" value="UniProtKB-KW"/>
</dbReference>